<accession>A0ABD0UXP1</accession>
<gene>
    <name evidence="1" type="ORF">M5K25_015634</name>
</gene>
<reference evidence="1 2" key="1">
    <citation type="journal article" date="2024" name="Plant Biotechnol. J.">
        <title>Dendrobium thyrsiflorum genome and its molecular insights into genes involved in important horticultural traits.</title>
        <authorList>
            <person name="Chen B."/>
            <person name="Wang J.Y."/>
            <person name="Zheng P.J."/>
            <person name="Li K.L."/>
            <person name="Liang Y.M."/>
            <person name="Chen X.F."/>
            <person name="Zhang C."/>
            <person name="Zhao X."/>
            <person name="He X."/>
            <person name="Zhang G.Q."/>
            <person name="Liu Z.J."/>
            <person name="Xu Q."/>
        </authorList>
    </citation>
    <scope>NUCLEOTIDE SEQUENCE [LARGE SCALE GENOMIC DNA]</scope>
    <source>
        <strain evidence="1">GZMU011</strain>
    </source>
</reference>
<protein>
    <submittedName>
        <fullName evidence="1">Uncharacterized protein</fullName>
    </submittedName>
</protein>
<dbReference type="Proteomes" id="UP001552299">
    <property type="component" value="Unassembled WGS sequence"/>
</dbReference>
<name>A0ABD0UXP1_DENTH</name>
<dbReference type="EMBL" id="JANQDX010000012">
    <property type="protein sequence ID" value="KAL0915231.1"/>
    <property type="molecule type" value="Genomic_DNA"/>
</dbReference>
<evidence type="ECO:0000313" key="2">
    <source>
        <dbReference type="Proteomes" id="UP001552299"/>
    </source>
</evidence>
<organism evidence="1 2">
    <name type="scientific">Dendrobium thyrsiflorum</name>
    <name type="common">Pinecone-like raceme dendrobium</name>
    <name type="synonym">Orchid</name>
    <dbReference type="NCBI Taxonomy" id="117978"/>
    <lineage>
        <taxon>Eukaryota</taxon>
        <taxon>Viridiplantae</taxon>
        <taxon>Streptophyta</taxon>
        <taxon>Embryophyta</taxon>
        <taxon>Tracheophyta</taxon>
        <taxon>Spermatophyta</taxon>
        <taxon>Magnoliopsida</taxon>
        <taxon>Liliopsida</taxon>
        <taxon>Asparagales</taxon>
        <taxon>Orchidaceae</taxon>
        <taxon>Epidendroideae</taxon>
        <taxon>Malaxideae</taxon>
        <taxon>Dendrobiinae</taxon>
        <taxon>Dendrobium</taxon>
    </lineage>
</organism>
<comment type="caution">
    <text evidence="1">The sequence shown here is derived from an EMBL/GenBank/DDBJ whole genome shotgun (WGS) entry which is preliminary data.</text>
</comment>
<evidence type="ECO:0000313" key="1">
    <source>
        <dbReference type="EMBL" id="KAL0915231.1"/>
    </source>
</evidence>
<proteinExistence type="predicted"/>
<sequence length="70" mass="7776">MADEIILCGHRTAFRVPVRVSGRLKAVKAWCNYLDGYIHLMLDYLCGTVDGGRSQLIDTKFIGDSGQVCQ</sequence>
<keyword evidence="2" id="KW-1185">Reference proteome</keyword>
<dbReference type="AlphaFoldDB" id="A0ABD0UXP1"/>